<dbReference type="EMBL" id="UINC01096725">
    <property type="protein sequence ID" value="SVC53851.1"/>
    <property type="molecule type" value="Genomic_DNA"/>
</dbReference>
<evidence type="ECO:0000256" key="1">
    <source>
        <dbReference type="ARBA" id="ARBA00006700"/>
    </source>
</evidence>
<organism evidence="5">
    <name type="scientific">marine metagenome</name>
    <dbReference type="NCBI Taxonomy" id="408172"/>
    <lineage>
        <taxon>unclassified sequences</taxon>
        <taxon>metagenomes</taxon>
        <taxon>ecological metagenomes</taxon>
    </lineage>
</organism>
<dbReference type="GO" id="GO:0005762">
    <property type="term" value="C:mitochondrial large ribosomal subunit"/>
    <property type="evidence" value="ECO:0007669"/>
    <property type="project" value="TreeGrafter"/>
</dbReference>
<evidence type="ECO:0000313" key="5">
    <source>
        <dbReference type="EMBL" id="SVC53851.1"/>
    </source>
</evidence>
<dbReference type="InterPro" id="IPR013025">
    <property type="entry name" value="Ribosomal_uL23-like"/>
</dbReference>
<proteinExistence type="inferred from homology"/>
<dbReference type="Gene3D" id="3.30.70.330">
    <property type="match status" value="1"/>
</dbReference>
<gene>
    <name evidence="5" type="ORF">METZ01_LOCUS306705</name>
</gene>
<comment type="similarity">
    <text evidence="1">Belongs to the universal ribosomal protein uL23 family.</text>
</comment>
<evidence type="ECO:0000256" key="2">
    <source>
        <dbReference type="ARBA" id="ARBA00022980"/>
    </source>
</evidence>
<sequence length="70" mass="7871">VNQFAFKVAKDATCPEIKEAVEKIYDVEVKKVSVMNVKGKVKRSWRGASRKPSWKKAYVSLAAGHDIDFS</sequence>
<dbReference type="AlphaFoldDB" id="A0A382N2S2"/>
<dbReference type="SUPFAM" id="SSF54189">
    <property type="entry name" value="Ribosomal proteins S24e, L23 and L15e"/>
    <property type="match status" value="1"/>
</dbReference>
<protein>
    <recommendedName>
        <fullName evidence="4">Large ribosomal subunit protein uL23m</fullName>
    </recommendedName>
</protein>
<accession>A0A382N2S2</accession>
<evidence type="ECO:0000256" key="4">
    <source>
        <dbReference type="ARBA" id="ARBA00039977"/>
    </source>
</evidence>
<feature type="non-terminal residue" evidence="5">
    <location>
        <position position="1"/>
    </location>
</feature>
<dbReference type="PANTHER" id="PTHR12059:SF5">
    <property type="entry name" value="LARGE RIBOSOMAL SUBUNIT PROTEIN UL23M"/>
    <property type="match status" value="1"/>
</dbReference>
<dbReference type="PANTHER" id="PTHR12059">
    <property type="entry name" value="RIBOSOMAL PROTEIN L23-RELATED"/>
    <property type="match status" value="1"/>
</dbReference>
<dbReference type="Pfam" id="PF00276">
    <property type="entry name" value="Ribosomal_L23"/>
    <property type="match status" value="1"/>
</dbReference>
<evidence type="ECO:0000256" key="3">
    <source>
        <dbReference type="ARBA" id="ARBA00023274"/>
    </source>
</evidence>
<dbReference type="InterPro" id="IPR012678">
    <property type="entry name" value="Ribosomal_uL23/eL15/eS24_sf"/>
</dbReference>
<dbReference type="GO" id="GO:0003735">
    <property type="term" value="F:structural constituent of ribosome"/>
    <property type="evidence" value="ECO:0007669"/>
    <property type="project" value="InterPro"/>
</dbReference>
<name>A0A382N2S2_9ZZZZ</name>
<reference evidence="5" key="1">
    <citation type="submission" date="2018-05" db="EMBL/GenBank/DDBJ databases">
        <authorList>
            <person name="Lanie J.A."/>
            <person name="Ng W.-L."/>
            <person name="Kazmierczak K.M."/>
            <person name="Andrzejewski T.M."/>
            <person name="Davidsen T.M."/>
            <person name="Wayne K.J."/>
            <person name="Tettelin H."/>
            <person name="Glass J.I."/>
            <person name="Rusch D."/>
            <person name="Podicherti R."/>
            <person name="Tsui H.-C.T."/>
            <person name="Winkler M.E."/>
        </authorList>
    </citation>
    <scope>NUCLEOTIDE SEQUENCE</scope>
</reference>
<dbReference type="InterPro" id="IPR012677">
    <property type="entry name" value="Nucleotide-bd_a/b_plait_sf"/>
</dbReference>
<dbReference type="GO" id="GO:0032543">
    <property type="term" value="P:mitochondrial translation"/>
    <property type="evidence" value="ECO:0007669"/>
    <property type="project" value="TreeGrafter"/>
</dbReference>
<keyword evidence="2" id="KW-0689">Ribosomal protein</keyword>
<keyword evidence="3" id="KW-0687">Ribonucleoprotein</keyword>